<feature type="transmembrane region" description="Helical" evidence="1">
    <location>
        <begin position="165"/>
        <end position="182"/>
    </location>
</feature>
<feature type="domain" description="DUF112" evidence="2">
    <location>
        <begin position="19"/>
        <end position="437"/>
    </location>
</feature>
<dbReference type="InterPro" id="IPR002823">
    <property type="entry name" value="DUF112_TM"/>
</dbReference>
<feature type="transmembrane region" description="Helical" evidence="1">
    <location>
        <begin position="194"/>
        <end position="215"/>
    </location>
</feature>
<keyword evidence="1" id="KW-0472">Membrane</keyword>
<dbReference type="PATRIC" id="fig|1653334.4.peg.344"/>
<dbReference type="STRING" id="1653334.GA0071312_0713"/>
<organism evidence="3 5">
    <name type="scientific">Saliniramus fredricksonii</name>
    <dbReference type="NCBI Taxonomy" id="1653334"/>
    <lineage>
        <taxon>Bacteria</taxon>
        <taxon>Pseudomonadati</taxon>
        <taxon>Pseudomonadota</taxon>
        <taxon>Alphaproteobacteria</taxon>
        <taxon>Hyphomicrobiales</taxon>
        <taxon>Salinarimonadaceae</taxon>
        <taxon>Saliniramus</taxon>
    </lineage>
</organism>
<dbReference type="Pfam" id="PF01970">
    <property type="entry name" value="TctA"/>
    <property type="match status" value="1"/>
</dbReference>
<proteinExistence type="predicted"/>
<feature type="transmembrane region" description="Helical" evidence="1">
    <location>
        <begin position="432"/>
        <end position="449"/>
    </location>
</feature>
<accession>A0A0P7X5I3</accession>
<keyword evidence="1" id="KW-1133">Transmembrane helix</keyword>
<evidence type="ECO:0000313" key="4">
    <source>
        <dbReference type="EMBL" id="SCC79157.1"/>
    </source>
</evidence>
<feature type="transmembrane region" description="Helical" evidence="1">
    <location>
        <begin position="20"/>
        <end position="47"/>
    </location>
</feature>
<comment type="caution">
    <text evidence="3">The sequence shown here is derived from an EMBL/GenBank/DDBJ whole genome shotgun (WGS) entry which is preliminary data.</text>
</comment>
<reference evidence="4 6" key="2">
    <citation type="submission" date="2016-08" db="EMBL/GenBank/DDBJ databases">
        <authorList>
            <person name="Varghese N."/>
            <person name="Submissions Spin"/>
        </authorList>
    </citation>
    <scope>NUCLEOTIDE SEQUENCE [LARGE SCALE GENOMIC DNA]</scope>
    <source>
        <strain evidence="4 6">HL-109</strain>
    </source>
</reference>
<dbReference type="Proteomes" id="UP000182800">
    <property type="component" value="Unassembled WGS sequence"/>
</dbReference>
<dbReference type="RefSeq" id="WP_074443630.1">
    <property type="nucleotide sequence ID" value="NZ_FMBM01000001.1"/>
</dbReference>
<dbReference type="PANTHER" id="PTHR35342">
    <property type="entry name" value="TRICARBOXYLIC TRANSPORT PROTEIN"/>
    <property type="match status" value="1"/>
</dbReference>
<evidence type="ECO:0000313" key="5">
    <source>
        <dbReference type="Proteomes" id="UP000050497"/>
    </source>
</evidence>
<feature type="transmembrane region" description="Helical" evidence="1">
    <location>
        <begin position="388"/>
        <end position="404"/>
    </location>
</feature>
<dbReference type="EMBL" id="FMBM01000001">
    <property type="protein sequence ID" value="SCC79157.1"/>
    <property type="molecule type" value="Genomic_DNA"/>
</dbReference>
<feature type="transmembrane region" description="Helical" evidence="1">
    <location>
        <begin position="136"/>
        <end position="159"/>
    </location>
</feature>
<feature type="transmembrane region" description="Helical" evidence="1">
    <location>
        <begin position="353"/>
        <end position="376"/>
    </location>
</feature>
<sequence>MLELLPQALGLIFTLEGVAVLILGTMLGIILGALPGIGSTVAVAIILPFTLGMGQIPAILLVLAIYAGSVYGGSISAILINTPGTPQSAATCLDGYPMSQRGEAGLALGWATLASVAGGIVSAIMLILAAPQVAAFALNFGPIETFALILLGLTCIVSVSEGSMIKGLLAGVIGIFLSSVGGDPITGEGRFTFGLFNLIAGLDLLAVVIGVFALSEVLLRASRRIDGAALLVAFEGIVLPKLRAWKGRLGGLAKSIAIGCGVGVLPGTGAATAAFISYAEARRSSPRRDDFGKGEPDGIIASESANNAVTGGALVPTMALGIPGDAITAVMLATLTLHGVTPGVRLMTSNPTLIAAIFTGFALINLILLPLGMLVSRLAAPLLRMREAFLMTAIAVFCVIGVYFVRGNPFDLLVMAVAGVIGFILRRQGYPMAPLVIGMVLGPTLEMSLRQGLIITNGSFTAFFTGHPIAVALMIVALVLLSLPALRALRQRSRLRTE</sequence>
<dbReference type="PANTHER" id="PTHR35342:SF5">
    <property type="entry name" value="TRICARBOXYLIC TRANSPORT PROTEIN"/>
    <property type="match status" value="1"/>
</dbReference>
<feature type="transmembrane region" description="Helical" evidence="1">
    <location>
        <begin position="469"/>
        <end position="489"/>
    </location>
</feature>
<feature type="transmembrane region" description="Helical" evidence="1">
    <location>
        <begin position="107"/>
        <end position="129"/>
    </location>
</feature>
<gene>
    <name evidence="4" type="ORF">GA0071312_0713</name>
    <name evidence="3" type="ORF">HLUCCO17_11840</name>
</gene>
<name>A0A0P7X5I3_9HYPH</name>
<keyword evidence="1" id="KW-0812">Transmembrane</keyword>
<feature type="transmembrane region" description="Helical" evidence="1">
    <location>
        <begin position="256"/>
        <end position="279"/>
    </location>
</feature>
<reference evidence="3 5" key="1">
    <citation type="submission" date="2015-09" db="EMBL/GenBank/DDBJ databases">
        <title>Identification and resolution of microdiversity through metagenomic sequencing of parallel consortia.</title>
        <authorList>
            <person name="Nelson W.C."/>
            <person name="Romine M.F."/>
            <person name="Lindemann S.R."/>
        </authorList>
    </citation>
    <scope>NUCLEOTIDE SEQUENCE [LARGE SCALE GENOMIC DNA]</scope>
    <source>
        <strain evidence="3">HL-109</strain>
    </source>
</reference>
<evidence type="ECO:0000259" key="2">
    <source>
        <dbReference type="Pfam" id="PF01970"/>
    </source>
</evidence>
<dbReference type="EMBL" id="LJSX01000018">
    <property type="protein sequence ID" value="KPQ10127.1"/>
    <property type="molecule type" value="Genomic_DNA"/>
</dbReference>
<protein>
    <submittedName>
        <fullName evidence="3">TTT family transport system large permease component</fullName>
    </submittedName>
    <submittedName>
        <fullName evidence="4">Tricarboxylic transport membrane protein</fullName>
    </submittedName>
</protein>
<evidence type="ECO:0000256" key="1">
    <source>
        <dbReference type="SAM" id="Phobius"/>
    </source>
</evidence>
<keyword evidence="6" id="KW-1185">Reference proteome</keyword>
<evidence type="ECO:0000313" key="6">
    <source>
        <dbReference type="Proteomes" id="UP000182800"/>
    </source>
</evidence>
<dbReference type="OrthoDB" id="7912266at2"/>
<dbReference type="Proteomes" id="UP000050497">
    <property type="component" value="Unassembled WGS sequence"/>
</dbReference>
<evidence type="ECO:0000313" key="3">
    <source>
        <dbReference type="EMBL" id="KPQ10127.1"/>
    </source>
</evidence>
<feature type="transmembrane region" description="Helical" evidence="1">
    <location>
        <begin position="59"/>
        <end position="80"/>
    </location>
</feature>
<feature type="transmembrane region" description="Helical" evidence="1">
    <location>
        <begin position="410"/>
        <end position="425"/>
    </location>
</feature>
<dbReference type="AlphaFoldDB" id="A0A0P7X5I3"/>